<comment type="caution">
    <text evidence="1">The sequence shown here is derived from an EMBL/GenBank/DDBJ whole genome shotgun (WGS) entry which is preliminary data.</text>
</comment>
<dbReference type="AlphaFoldDB" id="A0A0V8QJW6"/>
<accession>A0A0V8QJW6</accession>
<dbReference type="Proteomes" id="UP000054874">
    <property type="component" value="Unassembled WGS sequence"/>
</dbReference>
<dbReference type="OrthoDB" id="2339732at2"/>
<dbReference type="STRING" id="290052.ASU35_04910"/>
<name>A0A0V8QJW6_9FIRM</name>
<evidence type="ECO:0000313" key="2">
    <source>
        <dbReference type="Proteomes" id="UP000054874"/>
    </source>
</evidence>
<proteinExistence type="predicted"/>
<reference evidence="1 2" key="1">
    <citation type="submission" date="2015-11" db="EMBL/GenBank/DDBJ databases">
        <title>Butyribacter intestini gen. nov., sp. nov., a butyric acid-producing bacterium of the family Lachnospiraceae isolated from the human faeces.</title>
        <authorList>
            <person name="Zou Y."/>
            <person name="Xue W."/>
            <person name="Luo G."/>
            <person name="Lv M."/>
        </authorList>
    </citation>
    <scope>NUCLEOTIDE SEQUENCE [LARGE SCALE GENOMIC DNA]</scope>
    <source>
        <strain evidence="1 2">ACET-33324</strain>
    </source>
</reference>
<dbReference type="EMBL" id="LNAM01000002">
    <property type="protein sequence ID" value="KSV60518.1"/>
    <property type="molecule type" value="Genomic_DNA"/>
</dbReference>
<organism evidence="1 2">
    <name type="scientific">Acetivibrio ethanolgignens</name>
    <dbReference type="NCBI Taxonomy" id="290052"/>
    <lineage>
        <taxon>Bacteria</taxon>
        <taxon>Bacillati</taxon>
        <taxon>Bacillota</taxon>
        <taxon>Clostridia</taxon>
        <taxon>Eubacteriales</taxon>
        <taxon>Oscillospiraceae</taxon>
        <taxon>Acetivibrio</taxon>
    </lineage>
</organism>
<dbReference type="RefSeq" id="WP_058351234.1">
    <property type="nucleotide sequence ID" value="NZ_CABMMD010000002.1"/>
</dbReference>
<keyword evidence="2" id="KW-1185">Reference proteome</keyword>
<gene>
    <name evidence="1" type="ORF">ASU35_04910</name>
</gene>
<protein>
    <submittedName>
        <fullName evidence="1">Uncharacterized protein</fullName>
    </submittedName>
</protein>
<sequence>MEIRNRLFPYPVLCEDTDDYTSGGFTVDTEIVSQDMHSLVLKFHMNLDNPGLKTQISQGRAEYIIHMECSNTAFRTVIRTFSDEEVYRINNSKVNGEMAFLGMVVSKTDIPFYRNNTLNPDYDDIDLMIPRAAIMAYYNMPKINVLKNYEELAQEESLFSVVREMRLDQNEERPVHFALDSERIKIFVDEDVYSAYIQYQNNLTMRPLILSVLVMPALTYMMEALREGYETYESCRWFLKFSKFYQQQGKDFVDDVIEGDMTITEIVQELLQLPIGKTFLNMQEMLGE</sequence>
<evidence type="ECO:0000313" key="1">
    <source>
        <dbReference type="EMBL" id="KSV60518.1"/>
    </source>
</evidence>